<dbReference type="SUPFAM" id="SSF88697">
    <property type="entry name" value="PUA domain-like"/>
    <property type="match status" value="1"/>
</dbReference>
<dbReference type="EMBL" id="JACOZA010000003">
    <property type="protein sequence ID" value="MBI2096581.1"/>
    <property type="molecule type" value="Genomic_DNA"/>
</dbReference>
<sequence>MKIVEKKIWPKFFKLVQSRKKNVETRLADFKISPGDVLVLREWDPKKKRYTGRSLRRTVRGVNRTYAHVIYPPAKIKKYGLMTIELK</sequence>
<dbReference type="Gene3D" id="2.30.130.30">
    <property type="entry name" value="Hypothetical protein"/>
    <property type="match status" value="1"/>
</dbReference>
<feature type="domain" description="DUF3850" evidence="1">
    <location>
        <begin position="7"/>
        <end position="65"/>
    </location>
</feature>
<accession>A0A931WPC0</accession>
<protein>
    <submittedName>
        <fullName evidence="2">DUF3850 domain-containing protein</fullName>
    </submittedName>
</protein>
<dbReference type="InterPro" id="IPR039440">
    <property type="entry name" value="DUF3850"/>
</dbReference>
<gene>
    <name evidence="2" type="ORF">HYT40_00245</name>
</gene>
<dbReference type="Proteomes" id="UP000724148">
    <property type="component" value="Unassembled WGS sequence"/>
</dbReference>
<evidence type="ECO:0000259" key="1">
    <source>
        <dbReference type="Pfam" id="PF12961"/>
    </source>
</evidence>
<name>A0A931WPC0_9BACT</name>
<dbReference type="Pfam" id="PF12961">
    <property type="entry name" value="DUF3850"/>
    <property type="match status" value="1"/>
</dbReference>
<organism evidence="2 3">
    <name type="scientific">Candidatus Sungiibacteriota bacterium</name>
    <dbReference type="NCBI Taxonomy" id="2750080"/>
    <lineage>
        <taxon>Bacteria</taxon>
        <taxon>Candidatus Sungiibacteriota</taxon>
    </lineage>
</organism>
<proteinExistence type="predicted"/>
<dbReference type="InterPro" id="IPR015947">
    <property type="entry name" value="PUA-like_sf"/>
</dbReference>
<reference evidence="2" key="1">
    <citation type="submission" date="2020-07" db="EMBL/GenBank/DDBJ databases">
        <title>Huge and variable diversity of episymbiotic CPR bacteria and DPANN archaea in groundwater ecosystems.</title>
        <authorList>
            <person name="He C.Y."/>
            <person name="Keren R."/>
            <person name="Whittaker M."/>
            <person name="Farag I.F."/>
            <person name="Doudna J."/>
            <person name="Cate J.H.D."/>
            <person name="Banfield J.F."/>
        </authorList>
    </citation>
    <scope>NUCLEOTIDE SEQUENCE</scope>
    <source>
        <strain evidence="2">NC_groundwater_193_Ag_S-0.1um_51_7</strain>
    </source>
</reference>
<dbReference type="AlphaFoldDB" id="A0A931WPC0"/>
<evidence type="ECO:0000313" key="3">
    <source>
        <dbReference type="Proteomes" id="UP000724148"/>
    </source>
</evidence>
<comment type="caution">
    <text evidence="2">The sequence shown here is derived from an EMBL/GenBank/DDBJ whole genome shotgun (WGS) entry which is preliminary data.</text>
</comment>
<evidence type="ECO:0000313" key="2">
    <source>
        <dbReference type="EMBL" id="MBI2096581.1"/>
    </source>
</evidence>